<reference evidence="3 4" key="1">
    <citation type="journal article" date="2014" name="Int. J. Syst. Evol. Microbiol.">
        <title>Complete genome sequence of Corynebacterium casei LMG S-19264T (=DSM 44701T), isolated from a smear-ripened cheese.</title>
        <authorList>
            <consortium name="US DOE Joint Genome Institute (JGI-PGF)"/>
            <person name="Walter F."/>
            <person name="Albersmeier A."/>
            <person name="Kalinowski J."/>
            <person name="Ruckert C."/>
        </authorList>
    </citation>
    <scope>NUCLEOTIDE SEQUENCE [LARGE SCALE GENOMIC DNA]</scope>
    <source>
        <strain evidence="3 4">KCTC 19473</strain>
    </source>
</reference>
<dbReference type="RefSeq" id="WP_193517596.1">
    <property type="nucleotide sequence ID" value="NZ_BMXL01000005.1"/>
</dbReference>
<feature type="region of interest" description="Disordered" evidence="1">
    <location>
        <begin position="31"/>
        <end position="107"/>
    </location>
</feature>
<evidence type="ECO:0000313" key="3">
    <source>
        <dbReference type="EMBL" id="GHD21170.1"/>
    </source>
</evidence>
<dbReference type="AlphaFoldDB" id="A0A918XA74"/>
<keyword evidence="4" id="KW-1185">Reference proteome</keyword>
<name>A0A918XA74_9ACTN</name>
<keyword evidence="2" id="KW-0732">Signal</keyword>
<evidence type="ECO:0000256" key="1">
    <source>
        <dbReference type="SAM" id="MobiDB-lite"/>
    </source>
</evidence>
<evidence type="ECO:0000256" key="2">
    <source>
        <dbReference type="SAM" id="SignalP"/>
    </source>
</evidence>
<dbReference type="EMBL" id="BMXL01000005">
    <property type="protein sequence ID" value="GHD21170.1"/>
    <property type="molecule type" value="Genomic_DNA"/>
</dbReference>
<protein>
    <submittedName>
        <fullName evidence="3">Uncharacterized protein</fullName>
    </submittedName>
</protein>
<evidence type="ECO:0000313" key="4">
    <source>
        <dbReference type="Proteomes" id="UP000654947"/>
    </source>
</evidence>
<feature type="compositionally biased region" description="Acidic residues" evidence="1">
    <location>
        <begin position="34"/>
        <end position="52"/>
    </location>
</feature>
<accession>A0A918XA74</accession>
<gene>
    <name evidence="3" type="ORF">GCM10007147_14290</name>
</gene>
<feature type="signal peptide" evidence="2">
    <location>
        <begin position="1"/>
        <end position="27"/>
    </location>
</feature>
<feature type="chain" id="PRO_5037137990" evidence="2">
    <location>
        <begin position="28"/>
        <end position="290"/>
    </location>
</feature>
<feature type="region of interest" description="Disordered" evidence="1">
    <location>
        <begin position="138"/>
        <end position="159"/>
    </location>
</feature>
<proteinExistence type="predicted"/>
<feature type="compositionally biased region" description="Acidic residues" evidence="1">
    <location>
        <begin position="67"/>
        <end position="104"/>
    </location>
</feature>
<dbReference type="Proteomes" id="UP000654947">
    <property type="component" value="Unassembled WGS sequence"/>
</dbReference>
<organism evidence="3 4">
    <name type="scientific">Nocardiopsis kunsanensis</name>
    <dbReference type="NCBI Taxonomy" id="141693"/>
    <lineage>
        <taxon>Bacteria</taxon>
        <taxon>Bacillati</taxon>
        <taxon>Actinomycetota</taxon>
        <taxon>Actinomycetes</taxon>
        <taxon>Streptosporangiales</taxon>
        <taxon>Nocardiopsidaceae</taxon>
        <taxon>Nocardiopsis</taxon>
    </lineage>
</organism>
<comment type="caution">
    <text evidence="3">The sequence shown here is derived from an EMBL/GenBank/DDBJ whole genome shotgun (WGS) entry which is preliminary data.</text>
</comment>
<sequence>MTRNRPLAAAVLPLALVVTLASVPAPASFWDWLLPEDEEEQSEEEQPSEEPSEGAGDPSEEPGPGEGGEEGAGEGTDEGTDEDPEEETEETEEDTENEEEDGQDEDKAAECEYRVGAEGLAQDEEELLEAVEACRDAEEEGTLPDAPVEERDDCFTGSTRTSGLTADRLTMIGASYDGVVECPTGEGPQRYIRLSMDTADLVNGELWFEDSGTRMSLGLPELSMDGDVVLHVTEMNVSLLGIPLTFTPDFPPPLLLPIMVVTDVDVSDPLTATDTMTIPDLNARFAPERQ</sequence>